<dbReference type="OrthoDB" id="4833278at2"/>
<dbReference type="STRING" id="661399.AQJ67_01975"/>
<dbReference type="Gene3D" id="3.30.750.24">
    <property type="entry name" value="STAS domain"/>
    <property type="match status" value="1"/>
</dbReference>
<keyword evidence="5" id="KW-1185">Reference proteome</keyword>
<dbReference type="InterPro" id="IPR002645">
    <property type="entry name" value="STAS_dom"/>
</dbReference>
<proteinExistence type="inferred from homology"/>
<dbReference type="Pfam" id="PF01740">
    <property type="entry name" value="STAS"/>
    <property type="match status" value="1"/>
</dbReference>
<dbReference type="GO" id="GO:0043856">
    <property type="term" value="F:anti-sigma factor antagonist activity"/>
    <property type="evidence" value="ECO:0007669"/>
    <property type="project" value="InterPro"/>
</dbReference>
<evidence type="ECO:0000256" key="2">
    <source>
        <dbReference type="RuleBase" id="RU003749"/>
    </source>
</evidence>
<evidence type="ECO:0000313" key="5">
    <source>
        <dbReference type="Proteomes" id="UP000053429"/>
    </source>
</evidence>
<evidence type="ECO:0000256" key="1">
    <source>
        <dbReference type="ARBA" id="ARBA00009013"/>
    </source>
</evidence>
<dbReference type="NCBIfam" id="TIGR00377">
    <property type="entry name" value="ant_ant_sig"/>
    <property type="match status" value="1"/>
</dbReference>
<evidence type="ECO:0000313" key="4">
    <source>
        <dbReference type="EMBL" id="KUO06251.1"/>
    </source>
</evidence>
<dbReference type="PROSITE" id="PS50801">
    <property type="entry name" value="STAS"/>
    <property type="match status" value="1"/>
</dbReference>
<gene>
    <name evidence="4" type="ORF">AQJ67_01975</name>
</gene>
<dbReference type="CDD" id="cd07043">
    <property type="entry name" value="STAS_anti-anti-sigma_factors"/>
    <property type="match status" value="1"/>
</dbReference>
<reference evidence="4 5" key="1">
    <citation type="submission" date="2015-10" db="EMBL/GenBank/DDBJ databases">
        <title>Draft genome sequence of Streptomyces caeruleatus NRRL B-24802, type strain for the species Streptomyces caeruleatus.</title>
        <authorList>
            <person name="Ruckert C."/>
            <person name="Winkler A."/>
            <person name="Kalinowski J."/>
            <person name="Kampfer P."/>
            <person name="Glaeser S."/>
        </authorList>
    </citation>
    <scope>NUCLEOTIDE SEQUENCE [LARGE SCALE GENOMIC DNA]</scope>
    <source>
        <strain evidence="4 5">NRRL B-24802</strain>
    </source>
</reference>
<protein>
    <recommendedName>
        <fullName evidence="2">Anti-sigma factor antagonist</fullName>
    </recommendedName>
</protein>
<dbReference type="PANTHER" id="PTHR33495:SF2">
    <property type="entry name" value="ANTI-SIGMA FACTOR ANTAGONIST TM_1081-RELATED"/>
    <property type="match status" value="1"/>
</dbReference>
<comment type="similarity">
    <text evidence="1 2">Belongs to the anti-sigma-factor antagonist family.</text>
</comment>
<accession>A0A101U8N5</accession>
<dbReference type="EMBL" id="LMWY01000002">
    <property type="protein sequence ID" value="KUO06251.1"/>
    <property type="molecule type" value="Genomic_DNA"/>
</dbReference>
<organism evidence="4 5">
    <name type="scientific">Streptomyces caeruleatus</name>
    <dbReference type="NCBI Taxonomy" id="661399"/>
    <lineage>
        <taxon>Bacteria</taxon>
        <taxon>Bacillati</taxon>
        <taxon>Actinomycetota</taxon>
        <taxon>Actinomycetes</taxon>
        <taxon>Kitasatosporales</taxon>
        <taxon>Streptomycetaceae</taxon>
        <taxon>Streptomyces</taxon>
    </lineage>
</organism>
<dbReference type="RefSeq" id="WP_062716196.1">
    <property type="nucleotide sequence ID" value="NZ_KQ948924.1"/>
</dbReference>
<name>A0A101U8N5_9ACTN</name>
<dbReference type="InterPro" id="IPR003658">
    <property type="entry name" value="Anti-sigma_ant"/>
</dbReference>
<evidence type="ECO:0000259" key="3">
    <source>
        <dbReference type="PROSITE" id="PS50801"/>
    </source>
</evidence>
<comment type="caution">
    <text evidence="4">The sequence shown here is derived from an EMBL/GenBank/DDBJ whole genome shotgun (WGS) entry which is preliminary data.</text>
</comment>
<dbReference type="AlphaFoldDB" id="A0A101U8N5"/>
<feature type="domain" description="STAS" evidence="3">
    <location>
        <begin position="10"/>
        <end position="119"/>
    </location>
</feature>
<dbReference type="PANTHER" id="PTHR33495">
    <property type="entry name" value="ANTI-SIGMA FACTOR ANTAGONIST TM_1081-RELATED-RELATED"/>
    <property type="match status" value="1"/>
</dbReference>
<dbReference type="InterPro" id="IPR036513">
    <property type="entry name" value="STAS_dom_sf"/>
</dbReference>
<dbReference type="SUPFAM" id="SSF52091">
    <property type="entry name" value="SpoIIaa-like"/>
    <property type="match status" value="1"/>
</dbReference>
<sequence>MYENPTRYSPSLPARVVAGTTVVELHGDIDLLTAPFLAERLDALTAGECPDLVVDLRAVSFIDCTGLGVLCRARNRVLDRHGRIRLVTQNACFLRLLRITGLAGVFEITPDLPASMEANVISVPTG</sequence>
<dbReference type="Proteomes" id="UP000053429">
    <property type="component" value="Unassembled WGS sequence"/>
</dbReference>